<dbReference type="NCBIfam" id="NF005550">
    <property type="entry name" value="PRK07209.1"/>
    <property type="match status" value="1"/>
</dbReference>
<dbReference type="GO" id="GO:0046872">
    <property type="term" value="F:metal ion binding"/>
    <property type="evidence" value="ECO:0007669"/>
    <property type="project" value="UniProtKB-KW"/>
</dbReference>
<dbReference type="InterPro" id="IPR033909">
    <property type="entry name" value="RNR_small"/>
</dbReference>
<name>A0A5E6M6P7_9BACT</name>
<keyword evidence="2" id="KW-0215">Deoxyribonucleotide synthesis</keyword>
<feature type="binding site" evidence="3">
    <location>
        <position position="127"/>
    </location>
    <ligand>
        <name>Fe cation</name>
        <dbReference type="ChEBI" id="CHEBI:24875"/>
        <label>1</label>
    </ligand>
</feature>
<evidence type="ECO:0000313" key="6">
    <source>
        <dbReference type="Proteomes" id="UP000334923"/>
    </source>
</evidence>
<keyword evidence="4" id="KW-0472">Membrane</keyword>
<feature type="binding site" evidence="3">
    <location>
        <position position="234"/>
    </location>
    <ligand>
        <name>Fe cation</name>
        <dbReference type="ChEBI" id="CHEBI:24875"/>
        <label>2</label>
    </ligand>
</feature>
<gene>
    <name evidence="5" type="primary">E1.17.4.1B</name>
    <name evidence="5" type="synonym">nrdB</name>
    <name evidence="5" type="synonym">nrdF</name>
    <name evidence="5" type="ORF">MAMT_00527</name>
</gene>
<dbReference type="NCBIfam" id="NF007186">
    <property type="entry name" value="PRK09614.1-5"/>
    <property type="match status" value="1"/>
</dbReference>
<dbReference type="GO" id="GO:0004748">
    <property type="term" value="F:ribonucleoside-diphosphate reductase activity, thioredoxin disulfide as acceptor"/>
    <property type="evidence" value="ECO:0007669"/>
    <property type="project" value="UniProtKB-EC"/>
</dbReference>
<dbReference type="PIRSF" id="PIRSF000355">
    <property type="entry name" value="NrdB"/>
    <property type="match status" value="1"/>
</dbReference>
<evidence type="ECO:0000313" key="5">
    <source>
        <dbReference type="EMBL" id="VVM05229.1"/>
    </source>
</evidence>
<evidence type="ECO:0000256" key="1">
    <source>
        <dbReference type="ARBA" id="ARBA00009303"/>
    </source>
</evidence>
<dbReference type="SUPFAM" id="SSF47240">
    <property type="entry name" value="Ferritin-like"/>
    <property type="match status" value="1"/>
</dbReference>
<dbReference type="InterPro" id="IPR009078">
    <property type="entry name" value="Ferritin-like_SF"/>
</dbReference>
<sequence length="353" mass="41079">MSCCNSSETGFQRHDLTKRINAEDKRLINCRTVDVNQLMPLKYKWAWEHYLNGCANNWLPSEVPMQRDIELWKSDTLSPGERRVILRNLGFFATGESLVGNNIVLAIFKHITNPEARQYLLRQAFEEAVHTHAFLYIVESLGLDEREVFNMYHEVNSIRSKDAFEMTLTADILREGFTTETEAGIQQFLKNLVGFYVIMEGIFFYSGFVMILSFHRQNRMTGIGEQFQYILRDETIHLNFGIDLINGIKEENPGAWTPAFQEEISAMIAEAVEMEFLYAQDCLPKGILGLNADVFRDYVQYVGDRRLERIGLKARYGSRNPFPWMSETMDLLKEKNFFETRVTEYQHGALLQW</sequence>
<dbReference type="InterPro" id="IPR000358">
    <property type="entry name" value="RNR_small_fam"/>
</dbReference>
<comment type="similarity">
    <text evidence="1 2">Belongs to the ribonucleoside diphosphate reductase small chain family.</text>
</comment>
<dbReference type="EMBL" id="CABFVA020000016">
    <property type="protein sequence ID" value="VVM05229.1"/>
    <property type="molecule type" value="Genomic_DNA"/>
</dbReference>
<feature type="transmembrane region" description="Helical" evidence="4">
    <location>
        <begin position="193"/>
        <end position="214"/>
    </location>
</feature>
<dbReference type="RefSeq" id="WP_142659381.1">
    <property type="nucleotide sequence ID" value="NZ_CABFVA020000016.1"/>
</dbReference>
<evidence type="ECO:0000256" key="3">
    <source>
        <dbReference type="PIRSR" id="PIRSR000355-2"/>
    </source>
</evidence>
<protein>
    <recommendedName>
        <fullName evidence="2">Ribonucleoside-diphosphate reductase subunit beta</fullName>
        <ecNumber evidence="2">1.17.4.1</ecNumber>
    </recommendedName>
</protein>
<dbReference type="InterPro" id="IPR012348">
    <property type="entry name" value="RNR-like"/>
</dbReference>
<accession>A0A5E6M6P7</accession>
<evidence type="ECO:0000256" key="4">
    <source>
        <dbReference type="SAM" id="Phobius"/>
    </source>
</evidence>
<dbReference type="EC" id="1.17.4.1" evidence="2"/>
<comment type="catalytic activity">
    <reaction evidence="2">
        <text>a 2'-deoxyribonucleoside 5'-diphosphate + [thioredoxin]-disulfide + H2O = a ribonucleoside 5'-diphosphate + [thioredoxin]-dithiol</text>
        <dbReference type="Rhea" id="RHEA:23252"/>
        <dbReference type="Rhea" id="RHEA-COMP:10698"/>
        <dbReference type="Rhea" id="RHEA-COMP:10700"/>
        <dbReference type="ChEBI" id="CHEBI:15377"/>
        <dbReference type="ChEBI" id="CHEBI:29950"/>
        <dbReference type="ChEBI" id="CHEBI:50058"/>
        <dbReference type="ChEBI" id="CHEBI:57930"/>
        <dbReference type="ChEBI" id="CHEBI:73316"/>
        <dbReference type="EC" id="1.17.4.1"/>
    </reaction>
</comment>
<dbReference type="AlphaFoldDB" id="A0A5E6M6P7"/>
<feature type="binding site" evidence="3">
    <location>
        <position position="127"/>
    </location>
    <ligand>
        <name>Fe cation</name>
        <dbReference type="ChEBI" id="CHEBI:24875"/>
        <label>2</label>
    </ligand>
</feature>
<keyword evidence="4" id="KW-0812">Transmembrane</keyword>
<proteinExistence type="inferred from homology"/>
<dbReference type="Gene3D" id="1.10.620.20">
    <property type="entry name" value="Ribonucleotide Reductase, subunit A"/>
    <property type="match status" value="1"/>
</dbReference>
<keyword evidence="4" id="KW-1133">Transmembrane helix</keyword>
<dbReference type="Proteomes" id="UP000334923">
    <property type="component" value="Unassembled WGS sequence"/>
</dbReference>
<feature type="binding site" evidence="3">
    <location>
        <position position="96"/>
    </location>
    <ligand>
        <name>Fe cation</name>
        <dbReference type="ChEBI" id="CHEBI:24875"/>
        <label>1</label>
    </ligand>
</feature>
<organism evidence="5 6">
    <name type="scientific">Methylacidimicrobium tartarophylax</name>
    <dbReference type="NCBI Taxonomy" id="1041768"/>
    <lineage>
        <taxon>Bacteria</taxon>
        <taxon>Pseudomonadati</taxon>
        <taxon>Verrucomicrobiota</taxon>
        <taxon>Methylacidimicrobium</taxon>
    </lineage>
</organism>
<dbReference type="PANTHER" id="PTHR23409:SF18">
    <property type="entry name" value="RIBONUCLEOSIDE-DIPHOSPHATE REDUCTASE SUBUNIT M2"/>
    <property type="match status" value="1"/>
</dbReference>
<keyword evidence="2 3" id="KW-0408">Iron</keyword>
<keyword evidence="6" id="KW-1185">Reference proteome</keyword>
<feature type="binding site" evidence="3">
    <location>
        <position position="200"/>
    </location>
    <ligand>
        <name>Fe cation</name>
        <dbReference type="ChEBI" id="CHEBI:24875"/>
        <label>2</label>
    </ligand>
</feature>
<dbReference type="Pfam" id="PF00268">
    <property type="entry name" value="Ribonuc_red_sm"/>
    <property type="match status" value="1"/>
</dbReference>
<dbReference type="CDD" id="cd01049">
    <property type="entry name" value="RNRR2"/>
    <property type="match status" value="1"/>
</dbReference>
<dbReference type="GO" id="GO:0009263">
    <property type="term" value="P:deoxyribonucleotide biosynthetic process"/>
    <property type="evidence" value="ECO:0007669"/>
    <property type="project" value="UniProtKB-KW"/>
</dbReference>
<comment type="function">
    <text evidence="2">Provides the precursors necessary for DNA synthesis. Catalyzes the biosynthesis of deoxyribonucleotides from the corresponding ribonucleotides.</text>
</comment>
<comment type="cofactor">
    <cofactor evidence="2 3">
        <name>Fe cation</name>
        <dbReference type="ChEBI" id="CHEBI:24875"/>
    </cofactor>
    <text evidence="2 3">Binds 2 iron ions per subunit.</text>
</comment>
<dbReference type="OrthoDB" id="9766544at2"/>
<feature type="binding site" evidence="3">
    <location>
        <position position="237"/>
    </location>
    <ligand>
        <name>Fe cation</name>
        <dbReference type="ChEBI" id="CHEBI:24875"/>
        <label>2</label>
    </ligand>
</feature>
<keyword evidence="2 5" id="KW-0560">Oxidoreductase</keyword>
<keyword evidence="2 3" id="KW-0479">Metal-binding</keyword>
<evidence type="ECO:0000256" key="2">
    <source>
        <dbReference type="PIRNR" id="PIRNR000355"/>
    </source>
</evidence>
<reference evidence="5 6" key="1">
    <citation type="submission" date="2019-09" db="EMBL/GenBank/DDBJ databases">
        <authorList>
            <person name="Cremers G."/>
        </authorList>
    </citation>
    <scope>NUCLEOTIDE SEQUENCE [LARGE SCALE GENOMIC DNA]</scope>
    <source>
        <strain evidence="5">4A</strain>
    </source>
</reference>
<feature type="binding site" evidence="3">
    <location>
        <position position="130"/>
    </location>
    <ligand>
        <name>Fe cation</name>
        <dbReference type="ChEBI" id="CHEBI:24875"/>
        <label>1</label>
    </ligand>
</feature>
<dbReference type="PANTHER" id="PTHR23409">
    <property type="entry name" value="RIBONUCLEOSIDE-DIPHOSPHATE REDUCTASE SMALL CHAIN"/>
    <property type="match status" value="1"/>
</dbReference>
<dbReference type="UniPathway" id="UPA00326"/>